<comment type="caution">
    <text evidence="4">The sequence shown here is derived from an EMBL/GenBank/DDBJ whole genome shotgun (WGS) entry which is preliminary data.</text>
</comment>
<dbReference type="PANTHER" id="PTHR12722:SF0">
    <property type="entry name" value="PROTEIN FAM50A"/>
    <property type="match status" value="1"/>
</dbReference>
<reference evidence="4" key="1">
    <citation type="journal article" date="2020" name="Fungal Divers.">
        <title>Resolving the Mortierellaceae phylogeny through synthesis of multi-gene phylogenetics and phylogenomics.</title>
        <authorList>
            <person name="Vandepol N."/>
            <person name="Liber J."/>
            <person name="Desiro A."/>
            <person name="Na H."/>
            <person name="Kennedy M."/>
            <person name="Barry K."/>
            <person name="Grigoriev I.V."/>
            <person name="Miller A.N."/>
            <person name="O'Donnell K."/>
            <person name="Stajich J.E."/>
            <person name="Bonito G."/>
        </authorList>
    </citation>
    <scope>NUCLEOTIDE SEQUENCE</scope>
    <source>
        <strain evidence="4">NRRL 2769</strain>
    </source>
</reference>
<sequence>YRHYKIIFRTMAEYKGIDTIAGNQIKMGARHQKLERQREKMMSEFEQQRAQIARDNEVKVSSDKFVVQHDNVEEALKKSTIGLVHLKDFRKVREELEELKKREAAKTNQIQEKVVKKKAKKTISKLSFADDEEEEEVAQEDQGDEKSKKKRAGNGDNGNEGEESSNNKSEPPVFKKAKFGKDPNIDTSFLPDREREEQERKAREELRQEWLRKQEEIKKEVIQITYSYWDGSGHRKEVECKKGDTIAQFLEKCRQQFQQLRGVSIDNLMYVKEDLIIPHHYTFYDFIINKARGKSGPLFSFDVHEDIRLTNDANVEKDESHAGKVVERTYYERNKHIFPLSRFEIYDPEKSYGKYTIKGK</sequence>
<dbReference type="GO" id="GO:0006325">
    <property type="term" value="P:chromatin organization"/>
    <property type="evidence" value="ECO:0007669"/>
    <property type="project" value="TreeGrafter"/>
</dbReference>
<dbReference type="GO" id="GO:0005634">
    <property type="term" value="C:nucleus"/>
    <property type="evidence" value="ECO:0007669"/>
    <property type="project" value="InterPro"/>
</dbReference>
<dbReference type="InterPro" id="IPR007005">
    <property type="entry name" value="XAP5"/>
</dbReference>
<feature type="non-terminal residue" evidence="4">
    <location>
        <position position="1"/>
    </location>
</feature>
<keyword evidence="5" id="KW-1185">Reference proteome</keyword>
<proteinExistence type="predicted"/>
<dbReference type="EMBL" id="JAAAID010000009">
    <property type="protein sequence ID" value="KAG0024652.1"/>
    <property type="molecule type" value="Genomic_DNA"/>
</dbReference>
<dbReference type="PANTHER" id="PTHR12722">
    <property type="entry name" value="XAP-5 PROTEIN-RELATED"/>
    <property type="match status" value="1"/>
</dbReference>
<evidence type="ECO:0000256" key="2">
    <source>
        <dbReference type="SAM" id="MobiDB-lite"/>
    </source>
</evidence>
<gene>
    <name evidence="4" type="ORF">BGZ80_011320</name>
</gene>
<accession>A0A9P6N6G4</accession>
<dbReference type="Pfam" id="PF04921">
    <property type="entry name" value="XAP5"/>
    <property type="match status" value="1"/>
</dbReference>
<evidence type="ECO:0000313" key="5">
    <source>
        <dbReference type="Proteomes" id="UP000703661"/>
    </source>
</evidence>
<keyword evidence="1" id="KW-0175">Coiled coil</keyword>
<evidence type="ECO:0000259" key="3">
    <source>
        <dbReference type="Pfam" id="PF04921"/>
    </source>
</evidence>
<name>A0A9P6N6G4_9FUNG</name>
<feature type="region of interest" description="Disordered" evidence="2">
    <location>
        <begin position="124"/>
        <end position="197"/>
    </location>
</feature>
<dbReference type="Proteomes" id="UP000703661">
    <property type="component" value="Unassembled WGS sequence"/>
</dbReference>
<feature type="compositionally biased region" description="Acidic residues" evidence="2">
    <location>
        <begin position="129"/>
        <end position="143"/>
    </location>
</feature>
<dbReference type="InterPro" id="IPR048337">
    <property type="entry name" value="FAM50A/XAP5_C"/>
</dbReference>
<protein>
    <recommendedName>
        <fullName evidence="3">FAM50A/XAP5 C-terminal domain-containing protein</fullName>
    </recommendedName>
</protein>
<organism evidence="4 5">
    <name type="scientific">Entomortierella chlamydospora</name>
    <dbReference type="NCBI Taxonomy" id="101097"/>
    <lineage>
        <taxon>Eukaryota</taxon>
        <taxon>Fungi</taxon>
        <taxon>Fungi incertae sedis</taxon>
        <taxon>Mucoromycota</taxon>
        <taxon>Mortierellomycotina</taxon>
        <taxon>Mortierellomycetes</taxon>
        <taxon>Mortierellales</taxon>
        <taxon>Mortierellaceae</taxon>
        <taxon>Entomortierella</taxon>
    </lineage>
</organism>
<evidence type="ECO:0000256" key="1">
    <source>
        <dbReference type="SAM" id="Coils"/>
    </source>
</evidence>
<dbReference type="AlphaFoldDB" id="A0A9P6N6G4"/>
<feature type="domain" description="FAM50A/XAP5 C-terminal" evidence="3">
    <location>
        <begin position="221"/>
        <end position="356"/>
    </location>
</feature>
<evidence type="ECO:0000313" key="4">
    <source>
        <dbReference type="EMBL" id="KAG0024652.1"/>
    </source>
</evidence>
<feature type="coiled-coil region" evidence="1">
    <location>
        <begin position="86"/>
        <end position="113"/>
    </location>
</feature>